<feature type="compositionally biased region" description="Pro residues" evidence="1">
    <location>
        <begin position="49"/>
        <end position="64"/>
    </location>
</feature>
<evidence type="ECO:0000256" key="1">
    <source>
        <dbReference type="SAM" id="MobiDB-lite"/>
    </source>
</evidence>
<accession>A0A9X1IDR7</accession>
<feature type="signal peptide" evidence="2">
    <location>
        <begin position="1"/>
        <end position="27"/>
    </location>
</feature>
<dbReference type="RefSeq" id="WP_226606122.1">
    <property type="nucleotide sequence ID" value="NZ_JAJAQI010000007.1"/>
</dbReference>
<evidence type="ECO:0000256" key="2">
    <source>
        <dbReference type="SAM" id="SignalP"/>
    </source>
</evidence>
<dbReference type="GO" id="GO:0042597">
    <property type="term" value="C:periplasmic space"/>
    <property type="evidence" value="ECO:0007669"/>
    <property type="project" value="InterPro"/>
</dbReference>
<dbReference type="InterPro" id="IPR012899">
    <property type="entry name" value="LTXXQ"/>
</dbReference>
<sequence>MTGVSVMGIRGAFALALALGFAGPAAAQQAQDADHAAHHPEGQQVAQQPAPPAPPPAAPAPARPGTPGMGMPGMGMPAPGGMPGMGMPGMGMQGEMGQMMQMMQRMMAMRGGMQPFRRIEGQIAYLRTELRITDAQAPQWNAFADAVRTAAGQLRQAHAQPGQAGQTPTAPEQLERRAAMLATELEATRAVAAAAGSLYAVLSEEQRRTADELMAEHLRGMRMRGL</sequence>
<dbReference type="Proteomes" id="UP001139311">
    <property type="component" value="Unassembled WGS sequence"/>
</dbReference>
<gene>
    <name evidence="3" type="ORF">LHA35_06750</name>
</gene>
<evidence type="ECO:0000313" key="4">
    <source>
        <dbReference type="Proteomes" id="UP001139311"/>
    </source>
</evidence>
<organism evidence="3 4">
    <name type="scientific">Roseicella aerolata</name>
    <dbReference type="NCBI Taxonomy" id="2883479"/>
    <lineage>
        <taxon>Bacteria</taxon>
        <taxon>Pseudomonadati</taxon>
        <taxon>Pseudomonadota</taxon>
        <taxon>Alphaproteobacteria</taxon>
        <taxon>Acetobacterales</taxon>
        <taxon>Roseomonadaceae</taxon>
        <taxon>Roseicella</taxon>
    </lineage>
</organism>
<proteinExistence type="predicted"/>
<feature type="chain" id="PRO_5040995540" evidence="2">
    <location>
        <begin position="28"/>
        <end position="226"/>
    </location>
</feature>
<dbReference type="EMBL" id="JAJAQI010000007">
    <property type="protein sequence ID" value="MCB4821428.1"/>
    <property type="molecule type" value="Genomic_DNA"/>
</dbReference>
<evidence type="ECO:0000313" key="3">
    <source>
        <dbReference type="EMBL" id="MCB4821428.1"/>
    </source>
</evidence>
<feature type="region of interest" description="Disordered" evidence="1">
    <location>
        <begin position="29"/>
        <end position="81"/>
    </location>
</feature>
<feature type="compositionally biased region" description="Basic and acidic residues" evidence="1">
    <location>
        <begin position="32"/>
        <end position="41"/>
    </location>
</feature>
<dbReference type="Pfam" id="PF07813">
    <property type="entry name" value="LTXXQ"/>
    <property type="match status" value="1"/>
</dbReference>
<keyword evidence="4" id="KW-1185">Reference proteome</keyword>
<reference evidence="3" key="1">
    <citation type="submission" date="2021-10" db="EMBL/GenBank/DDBJ databases">
        <title>Roseicella aerolatum sp. nov., isolated from aerosols of e-waste dismantling site.</title>
        <authorList>
            <person name="Qin T."/>
        </authorList>
    </citation>
    <scope>NUCLEOTIDE SEQUENCE</scope>
    <source>
        <strain evidence="3">GB24</strain>
    </source>
</reference>
<comment type="caution">
    <text evidence="3">The sequence shown here is derived from an EMBL/GenBank/DDBJ whole genome shotgun (WGS) entry which is preliminary data.</text>
</comment>
<name>A0A9X1IDR7_9PROT</name>
<keyword evidence="2" id="KW-0732">Signal</keyword>
<dbReference type="AlphaFoldDB" id="A0A9X1IDR7"/>
<protein>
    <submittedName>
        <fullName evidence="3">Spy/CpxP family protein refolding chaperone</fullName>
    </submittedName>
</protein>